<dbReference type="CDD" id="cd00038">
    <property type="entry name" value="CAP_ED"/>
    <property type="match status" value="1"/>
</dbReference>
<dbReference type="SMART" id="SM00100">
    <property type="entry name" value="cNMP"/>
    <property type="match status" value="1"/>
</dbReference>
<accession>A0A1M7TTE6</accession>
<dbReference type="GO" id="GO:0003700">
    <property type="term" value="F:DNA-binding transcription factor activity"/>
    <property type="evidence" value="ECO:0007669"/>
    <property type="project" value="TreeGrafter"/>
</dbReference>
<dbReference type="Proteomes" id="UP000184096">
    <property type="component" value="Chromosome I"/>
</dbReference>
<dbReference type="RefSeq" id="WP_072818245.1">
    <property type="nucleotide sequence ID" value="NZ_LT670849.1"/>
</dbReference>
<keyword evidence="1" id="KW-0472">Membrane</keyword>
<dbReference type="OrthoDB" id="8086566at2"/>
<evidence type="ECO:0000313" key="4">
    <source>
        <dbReference type="Proteomes" id="UP000184096"/>
    </source>
</evidence>
<keyword evidence="1" id="KW-0812">Transmembrane</keyword>
<evidence type="ECO:0000256" key="1">
    <source>
        <dbReference type="SAM" id="Phobius"/>
    </source>
</evidence>
<dbReference type="AlphaFoldDB" id="A0A1M7TTE6"/>
<dbReference type="GO" id="GO:0005829">
    <property type="term" value="C:cytosol"/>
    <property type="evidence" value="ECO:0007669"/>
    <property type="project" value="TreeGrafter"/>
</dbReference>
<feature type="domain" description="Cyclic nucleotide-binding" evidence="2">
    <location>
        <begin position="95"/>
        <end position="171"/>
    </location>
</feature>
<reference evidence="4" key="1">
    <citation type="submission" date="2016-11" db="EMBL/GenBank/DDBJ databases">
        <authorList>
            <person name="Varghese N."/>
            <person name="Submissions S."/>
        </authorList>
    </citation>
    <scope>NUCLEOTIDE SEQUENCE [LARGE SCALE GENOMIC DNA]</scope>
    <source>
        <strain evidence="4">GAS401</strain>
    </source>
</reference>
<feature type="transmembrane region" description="Helical" evidence="1">
    <location>
        <begin position="41"/>
        <end position="63"/>
    </location>
</feature>
<dbReference type="InterPro" id="IPR050397">
    <property type="entry name" value="Env_Response_Regulators"/>
</dbReference>
<dbReference type="PANTHER" id="PTHR24567">
    <property type="entry name" value="CRP FAMILY TRANSCRIPTIONAL REGULATORY PROTEIN"/>
    <property type="match status" value="1"/>
</dbReference>
<feature type="transmembrane region" description="Helical" evidence="1">
    <location>
        <begin position="7"/>
        <end position="29"/>
    </location>
</feature>
<evidence type="ECO:0000313" key="3">
    <source>
        <dbReference type="EMBL" id="SHN73958.1"/>
    </source>
</evidence>
<protein>
    <submittedName>
        <fullName evidence="3">Cyclic nucleotide-binding domain-containing protein</fullName>
    </submittedName>
</protein>
<dbReference type="InterPro" id="IPR000595">
    <property type="entry name" value="cNMP-bd_dom"/>
</dbReference>
<dbReference type="EMBL" id="LT670849">
    <property type="protein sequence ID" value="SHN73958.1"/>
    <property type="molecule type" value="Genomic_DNA"/>
</dbReference>
<dbReference type="InterPro" id="IPR018490">
    <property type="entry name" value="cNMP-bd_dom_sf"/>
</dbReference>
<keyword evidence="1" id="KW-1133">Transmembrane helix</keyword>
<organism evidence="3 4">
    <name type="scientific">Bradyrhizobium erythrophlei</name>
    <dbReference type="NCBI Taxonomy" id="1437360"/>
    <lineage>
        <taxon>Bacteria</taxon>
        <taxon>Pseudomonadati</taxon>
        <taxon>Pseudomonadota</taxon>
        <taxon>Alphaproteobacteria</taxon>
        <taxon>Hyphomicrobiales</taxon>
        <taxon>Nitrobacteraceae</taxon>
        <taxon>Bradyrhizobium</taxon>
    </lineage>
</organism>
<evidence type="ECO:0000259" key="2">
    <source>
        <dbReference type="PROSITE" id="PS50042"/>
    </source>
</evidence>
<gene>
    <name evidence="3" type="ORF">SAMN05444170_2618</name>
</gene>
<proteinExistence type="predicted"/>
<dbReference type="Pfam" id="PF00027">
    <property type="entry name" value="cNMP_binding"/>
    <property type="match status" value="1"/>
</dbReference>
<dbReference type="PROSITE" id="PS00889">
    <property type="entry name" value="CNMP_BINDING_2"/>
    <property type="match status" value="1"/>
</dbReference>
<sequence length="205" mass="23188">MTHAELLGYAAASCVFVTFYMKTMVPLRIAGIVSNFLFIGYGYAVDAYPVLFLHLILLPLNILRLHQMRKLIRQIEEATKQDLNLNWVKPFSSTRSFSVGDVVFRRGDPADEMFFIVSGRFRVTERNLDLPTGEVFGELGLLNAGQARTATVECMESGDVLRIGYEHVKQLYVQDPKFGFYFLHLVSKRLFQNLSLTSQPPGPSS</sequence>
<dbReference type="Gene3D" id="2.60.120.10">
    <property type="entry name" value="Jelly Rolls"/>
    <property type="match status" value="1"/>
</dbReference>
<name>A0A1M7TTE6_9BRAD</name>
<keyword evidence="4" id="KW-1185">Reference proteome</keyword>
<dbReference type="InterPro" id="IPR018488">
    <property type="entry name" value="cNMP-bd_CS"/>
</dbReference>
<dbReference type="PROSITE" id="PS50042">
    <property type="entry name" value="CNMP_BINDING_3"/>
    <property type="match status" value="1"/>
</dbReference>
<dbReference type="InterPro" id="IPR014710">
    <property type="entry name" value="RmlC-like_jellyroll"/>
</dbReference>
<dbReference type="PANTHER" id="PTHR24567:SF68">
    <property type="entry name" value="DNA-BINDING TRANSCRIPTIONAL DUAL REGULATOR CRP"/>
    <property type="match status" value="1"/>
</dbReference>
<dbReference type="SUPFAM" id="SSF51206">
    <property type="entry name" value="cAMP-binding domain-like"/>
    <property type="match status" value="1"/>
</dbReference>